<reference evidence="2" key="1">
    <citation type="submission" date="2023-05" db="EMBL/GenBank/DDBJ databases">
        <authorList>
            <person name="Stuckert A."/>
        </authorList>
    </citation>
    <scope>NUCLEOTIDE SEQUENCE</scope>
</reference>
<comment type="caution">
    <text evidence="2">The sequence shown here is derived from an EMBL/GenBank/DDBJ whole genome shotgun (WGS) entry which is preliminary data.</text>
</comment>
<organism evidence="2 3">
    <name type="scientific">Staurois parvus</name>
    <dbReference type="NCBI Taxonomy" id="386267"/>
    <lineage>
        <taxon>Eukaryota</taxon>
        <taxon>Metazoa</taxon>
        <taxon>Chordata</taxon>
        <taxon>Craniata</taxon>
        <taxon>Vertebrata</taxon>
        <taxon>Euteleostomi</taxon>
        <taxon>Amphibia</taxon>
        <taxon>Batrachia</taxon>
        <taxon>Anura</taxon>
        <taxon>Neobatrachia</taxon>
        <taxon>Ranoidea</taxon>
        <taxon>Ranidae</taxon>
        <taxon>Staurois</taxon>
    </lineage>
</organism>
<evidence type="ECO:0000313" key="3">
    <source>
        <dbReference type="Proteomes" id="UP001162483"/>
    </source>
</evidence>
<feature type="non-terminal residue" evidence="2">
    <location>
        <position position="118"/>
    </location>
</feature>
<proteinExistence type="predicted"/>
<dbReference type="InterPro" id="IPR008958">
    <property type="entry name" value="Transglutaminase_C"/>
</dbReference>
<dbReference type="Pfam" id="PF00927">
    <property type="entry name" value="Transglut_C"/>
    <property type="match status" value="1"/>
</dbReference>
<protein>
    <recommendedName>
        <fullName evidence="1">Transglutaminase C-terminal domain-containing protein</fullName>
    </recommendedName>
</protein>
<evidence type="ECO:0000259" key="1">
    <source>
        <dbReference type="Pfam" id="PF00927"/>
    </source>
</evidence>
<dbReference type="Proteomes" id="UP001162483">
    <property type="component" value="Unassembled WGS sequence"/>
</dbReference>
<evidence type="ECO:0000313" key="2">
    <source>
        <dbReference type="EMBL" id="CAI9556349.1"/>
    </source>
</evidence>
<feature type="non-terminal residue" evidence="2">
    <location>
        <position position="1"/>
    </location>
</feature>
<dbReference type="PANTHER" id="PTHR11590:SF36">
    <property type="entry name" value="PROTEIN-GLUTAMINE GAMMA-GLUTAMYLTRANSFERASE E"/>
    <property type="match status" value="1"/>
</dbReference>
<dbReference type="InterPro" id="IPR050779">
    <property type="entry name" value="Transglutaminase"/>
</dbReference>
<sequence length="118" mass="12742">GGGQGFPACLSCIPSKKKKKFVKEIPILVKYSEYEKALTTDTMINVTAVCQVEGWGDLMVEGTVTLKKPNLIVKVIGLVKVGNSVTVEVKFTNPLHLPVNDCVLTAEGSGLTDHEVRK</sequence>
<accession>A0ABN9C8G3</accession>
<dbReference type="PANTHER" id="PTHR11590">
    <property type="entry name" value="PROTEIN-GLUTAMINE GAMMA-GLUTAMYLTRANSFERASE"/>
    <property type="match status" value="1"/>
</dbReference>
<name>A0ABN9C8G3_9NEOB</name>
<dbReference type="InterPro" id="IPR036238">
    <property type="entry name" value="Transglutaminase_C_sf"/>
</dbReference>
<feature type="domain" description="Transglutaminase C-terminal" evidence="1">
    <location>
        <begin position="69"/>
        <end position="117"/>
    </location>
</feature>
<gene>
    <name evidence="2" type="ORF">SPARVUS_LOCUS4538523</name>
</gene>
<keyword evidence="3" id="KW-1185">Reference proteome</keyword>
<dbReference type="Gene3D" id="2.60.40.10">
    <property type="entry name" value="Immunoglobulins"/>
    <property type="match status" value="2"/>
</dbReference>
<dbReference type="SUPFAM" id="SSF49309">
    <property type="entry name" value="Transglutaminase, two C-terminal domains"/>
    <property type="match status" value="2"/>
</dbReference>
<dbReference type="EMBL" id="CATNWA010008516">
    <property type="protein sequence ID" value="CAI9556349.1"/>
    <property type="molecule type" value="Genomic_DNA"/>
</dbReference>
<dbReference type="InterPro" id="IPR013783">
    <property type="entry name" value="Ig-like_fold"/>
</dbReference>